<dbReference type="PRINTS" id="PR00862">
    <property type="entry name" value="PROLIGOPTASE"/>
</dbReference>
<evidence type="ECO:0000259" key="7">
    <source>
        <dbReference type="Pfam" id="PF00326"/>
    </source>
</evidence>
<comment type="similarity">
    <text evidence="2">Belongs to the peptidase S9A family.</text>
</comment>
<protein>
    <recommendedName>
        <fullName evidence="3">prolyl oligopeptidase</fullName>
        <ecNumber evidence="3">3.4.21.26</ecNumber>
    </recommendedName>
</protein>
<dbReference type="InterPro" id="IPR002470">
    <property type="entry name" value="Peptidase_S9A"/>
</dbReference>
<dbReference type="EC" id="3.4.21.26" evidence="3"/>
<keyword evidence="6" id="KW-0720">Serine protease</keyword>
<dbReference type="SUPFAM" id="SSF50993">
    <property type="entry name" value="Peptidase/esterase 'gauge' domain"/>
    <property type="match status" value="1"/>
</dbReference>
<evidence type="ECO:0000256" key="5">
    <source>
        <dbReference type="ARBA" id="ARBA00022801"/>
    </source>
</evidence>
<dbReference type="Pfam" id="PF00326">
    <property type="entry name" value="Peptidase_S9"/>
    <property type="match status" value="1"/>
</dbReference>
<dbReference type="InterPro" id="IPR001375">
    <property type="entry name" value="Peptidase_S9_cat"/>
</dbReference>
<evidence type="ECO:0000313" key="9">
    <source>
        <dbReference type="EMBL" id="MBD3925125.1"/>
    </source>
</evidence>
<dbReference type="InterPro" id="IPR023302">
    <property type="entry name" value="Pept_S9A_N"/>
</dbReference>
<organism evidence="9 10">
    <name type="scientific">Nocardioides cavernae</name>
    <dbReference type="NCBI Taxonomy" id="1921566"/>
    <lineage>
        <taxon>Bacteria</taxon>
        <taxon>Bacillati</taxon>
        <taxon>Actinomycetota</taxon>
        <taxon>Actinomycetes</taxon>
        <taxon>Propionibacteriales</taxon>
        <taxon>Nocardioidaceae</taxon>
        <taxon>Nocardioides</taxon>
    </lineage>
</organism>
<feature type="domain" description="Peptidase S9A N-terminal" evidence="8">
    <location>
        <begin position="11"/>
        <end position="387"/>
    </location>
</feature>
<evidence type="ECO:0000256" key="3">
    <source>
        <dbReference type="ARBA" id="ARBA00011897"/>
    </source>
</evidence>
<evidence type="ECO:0000256" key="4">
    <source>
        <dbReference type="ARBA" id="ARBA00022670"/>
    </source>
</evidence>
<dbReference type="EMBL" id="JACXYZ010000001">
    <property type="protein sequence ID" value="MBD3925125.1"/>
    <property type="molecule type" value="Genomic_DNA"/>
</dbReference>
<reference evidence="9 10" key="1">
    <citation type="submission" date="2020-09" db="EMBL/GenBank/DDBJ databases">
        <title>novel species in genus Nocardioides.</title>
        <authorList>
            <person name="Zhang G."/>
        </authorList>
    </citation>
    <scope>NUCLEOTIDE SEQUENCE [LARGE SCALE GENOMIC DNA]</scope>
    <source>
        <strain evidence="9 10">KCTC 39551</strain>
    </source>
</reference>
<keyword evidence="4" id="KW-0645">Protease</keyword>
<feature type="domain" description="Peptidase S9 prolyl oligopeptidase catalytic" evidence="7">
    <location>
        <begin position="443"/>
        <end position="653"/>
    </location>
</feature>
<dbReference type="PANTHER" id="PTHR42881">
    <property type="entry name" value="PROLYL ENDOPEPTIDASE"/>
    <property type="match status" value="1"/>
</dbReference>
<accession>A0ABR8ND94</accession>
<proteinExistence type="inferred from homology"/>
<evidence type="ECO:0000256" key="1">
    <source>
        <dbReference type="ARBA" id="ARBA00001070"/>
    </source>
</evidence>
<name>A0ABR8ND94_9ACTN</name>
<dbReference type="SUPFAM" id="SSF53474">
    <property type="entry name" value="alpha/beta-Hydrolases"/>
    <property type="match status" value="1"/>
</dbReference>
<dbReference type="InterPro" id="IPR029058">
    <property type="entry name" value="AB_hydrolase_fold"/>
</dbReference>
<comment type="catalytic activity">
    <reaction evidence="1">
        <text>Hydrolysis of Pro-|-Xaa &gt;&gt; Ala-|-Xaa in oligopeptides.</text>
        <dbReference type="EC" id="3.4.21.26"/>
    </reaction>
</comment>
<dbReference type="Proteomes" id="UP000618818">
    <property type="component" value="Unassembled WGS sequence"/>
</dbReference>
<evidence type="ECO:0000256" key="6">
    <source>
        <dbReference type="ARBA" id="ARBA00022825"/>
    </source>
</evidence>
<evidence type="ECO:0000256" key="2">
    <source>
        <dbReference type="ARBA" id="ARBA00005228"/>
    </source>
</evidence>
<dbReference type="RefSeq" id="WP_191194818.1">
    <property type="nucleotide sequence ID" value="NZ_JACXYZ010000001.1"/>
</dbReference>
<dbReference type="Gene3D" id="2.130.10.120">
    <property type="entry name" value="Prolyl oligopeptidase, N-terminal domain"/>
    <property type="match status" value="1"/>
</dbReference>
<dbReference type="PANTHER" id="PTHR42881:SF2">
    <property type="entry name" value="PROLYL ENDOPEPTIDASE"/>
    <property type="match status" value="1"/>
</dbReference>
<dbReference type="InterPro" id="IPR051167">
    <property type="entry name" value="Prolyl_oligopep/macrocyclase"/>
</dbReference>
<keyword evidence="10" id="KW-1185">Reference proteome</keyword>
<dbReference type="PROSITE" id="PS00708">
    <property type="entry name" value="PRO_ENDOPEP_SER"/>
    <property type="match status" value="1"/>
</dbReference>
<gene>
    <name evidence="9" type="ORF">IEZ26_10870</name>
</gene>
<comment type="caution">
    <text evidence="9">The sequence shown here is derived from an EMBL/GenBank/DDBJ whole genome shotgun (WGS) entry which is preliminary data.</text>
</comment>
<evidence type="ECO:0000313" key="10">
    <source>
        <dbReference type="Proteomes" id="UP000618818"/>
    </source>
</evidence>
<dbReference type="Pfam" id="PF02897">
    <property type="entry name" value="Peptidase_S9_N"/>
    <property type="match status" value="1"/>
</dbReference>
<keyword evidence="5" id="KW-0378">Hydrolase</keyword>
<sequence>MRADPDSGFWFHDEWIPDPYEWLERFDDPEVMGWIAEQEAATHALLDAVPTRDRFRAAVSRASRYERLSRPIRAGGREFVWQARPDDEKLALRMRREPDGPLETVLDPNTWPSTDALVYAVPSPDGRLVAFGMATGSTHDARIQILEIDTGTVLADEPSGTSHYRPAWRPDSASFFYPAVADGKEVILEHRIGTAQDRQVFGGHADYWCWVDVTECGRYAVLYQWDFVHANTVSLLRLADDELMPVTTTMQAVNQVQVVDDDLLIVTDLGAPRGRLCRASLMSPTVWHTVIAESNDTLQTVSGIGGHLYAVYSHAASHRITVHAADGAKIRDVALPGLGSVNGNEGGGVVSGVTGSWNGDEVWVEFQSFVQPLSIYHYDVDDDELTGYHVPDAAIDAATEQVWYESMDGTQVSMFIVRPRGTDGPLPTRLSGYGGFNIDVSPWFSPVHAAWLEAGGALAFPNIRGGGEYGREWHEAAVGTNRQNAFDDYIAAARWLVRNGYTTTDQLVSRGNSNGGILVAVTALQAPDAFRAVFCRAPTLDMIRFTRFDNGRTATVEFGSPEDPVEGAYLAGYSPYHNVRPGVRYPAIAFVPAMNDKLAPPYDPVKMVARMQADATDGGPYLLLPLRDSGHSGGTTRAALIEQDVDELCFYAWALWHGFTQ</sequence>
<dbReference type="InterPro" id="IPR002471">
    <property type="entry name" value="Pept_S9_AS"/>
</dbReference>
<dbReference type="Gene3D" id="3.40.50.1820">
    <property type="entry name" value="alpha/beta hydrolase"/>
    <property type="match status" value="1"/>
</dbReference>
<evidence type="ECO:0000259" key="8">
    <source>
        <dbReference type="Pfam" id="PF02897"/>
    </source>
</evidence>